<proteinExistence type="predicted"/>
<organism evidence="1 2">
    <name type="scientific">Herbaspirillum rhizosphaerae</name>
    <dbReference type="NCBI Taxonomy" id="346179"/>
    <lineage>
        <taxon>Bacteria</taxon>
        <taxon>Pseudomonadati</taxon>
        <taxon>Pseudomonadota</taxon>
        <taxon>Betaproteobacteria</taxon>
        <taxon>Burkholderiales</taxon>
        <taxon>Oxalobacteraceae</taxon>
        <taxon>Herbaspirillum</taxon>
    </lineage>
</organism>
<gene>
    <name evidence="1" type="ORF">PQR63_01455</name>
</gene>
<name>A0ABW8Z1R0_9BURK</name>
<sequence>MTVNGTGLLAIWSTVAADVETDYLHWLTREHVFERVGIPGFSSGRVFRRRGSAPSEYLILYELAHAEIMGSLDYQARLNQPTPWTQRIMPVLQQFRRGGGTIVKRAGSANAFGTCLAVARFDEAIPAGLKNDASPQGLAHIAAQDRVVNTYLMEVSADGTQIATKEKSMRRGGEGIYSGILAIETLDDVTLAKSISASAASLSIPEATFEQYDLIFSTVKR</sequence>
<dbReference type="RefSeq" id="WP_408164999.1">
    <property type="nucleotide sequence ID" value="NZ_JAQQFR010000001.1"/>
</dbReference>
<accession>A0ABW8Z1R0</accession>
<evidence type="ECO:0000313" key="1">
    <source>
        <dbReference type="EMBL" id="MFL9877032.1"/>
    </source>
</evidence>
<dbReference type="EMBL" id="JAQQFR010000001">
    <property type="protein sequence ID" value="MFL9877032.1"/>
    <property type="molecule type" value="Genomic_DNA"/>
</dbReference>
<comment type="caution">
    <text evidence="1">The sequence shown here is derived from an EMBL/GenBank/DDBJ whole genome shotgun (WGS) entry which is preliminary data.</text>
</comment>
<dbReference type="Proteomes" id="UP001629214">
    <property type="component" value="Unassembled WGS sequence"/>
</dbReference>
<reference evidence="1 2" key="1">
    <citation type="journal article" date="2024" name="Chem. Sci.">
        <title>Discovery of megapolipeptins by genome mining of a Burkholderiales bacteria collection.</title>
        <authorList>
            <person name="Paulo B.S."/>
            <person name="Recchia M.J.J."/>
            <person name="Lee S."/>
            <person name="Fergusson C.H."/>
            <person name="Romanowski S.B."/>
            <person name="Hernandez A."/>
            <person name="Krull N."/>
            <person name="Liu D.Y."/>
            <person name="Cavanagh H."/>
            <person name="Bos A."/>
            <person name="Gray C.A."/>
            <person name="Murphy B.T."/>
            <person name="Linington R.G."/>
            <person name="Eustaquio A.S."/>
        </authorList>
    </citation>
    <scope>NUCLEOTIDE SEQUENCE [LARGE SCALE GENOMIC DNA]</scope>
    <source>
        <strain evidence="1 2">RL21-008-BIB-B</strain>
    </source>
</reference>
<evidence type="ECO:0000313" key="2">
    <source>
        <dbReference type="Proteomes" id="UP001629214"/>
    </source>
</evidence>
<evidence type="ECO:0008006" key="3">
    <source>
        <dbReference type="Google" id="ProtNLM"/>
    </source>
</evidence>
<keyword evidence="2" id="KW-1185">Reference proteome</keyword>
<protein>
    <recommendedName>
        <fullName evidence="3">RES domain-containing protein</fullName>
    </recommendedName>
</protein>